<dbReference type="EC" id="3.2.1.-" evidence="9"/>
<evidence type="ECO:0000256" key="5">
    <source>
        <dbReference type="ARBA" id="ARBA00023001"/>
    </source>
</evidence>
<keyword evidence="8 9" id="KW-0624">Polysaccharide degradation</keyword>
<evidence type="ECO:0000256" key="4">
    <source>
        <dbReference type="ARBA" id="ARBA00022801"/>
    </source>
</evidence>
<organism evidence="11 12">
    <name type="scientific">Hohenbuehelia grisea</name>
    <dbReference type="NCBI Taxonomy" id="104357"/>
    <lineage>
        <taxon>Eukaryota</taxon>
        <taxon>Fungi</taxon>
        <taxon>Dikarya</taxon>
        <taxon>Basidiomycota</taxon>
        <taxon>Agaricomycotina</taxon>
        <taxon>Agaricomycetes</taxon>
        <taxon>Agaricomycetidae</taxon>
        <taxon>Agaricales</taxon>
        <taxon>Pleurotineae</taxon>
        <taxon>Pleurotaceae</taxon>
        <taxon>Hohenbuehelia</taxon>
    </lineage>
</organism>
<feature type="chain" id="PRO_5047208034" description="Glucanase" evidence="10">
    <location>
        <begin position="19"/>
        <end position="450"/>
    </location>
</feature>
<evidence type="ECO:0000256" key="7">
    <source>
        <dbReference type="ARBA" id="ARBA00023295"/>
    </source>
</evidence>
<comment type="catalytic activity">
    <reaction evidence="1">
        <text>Hydrolysis of (1-&gt;4)-beta-D-glucosidic linkages in cellulose and cellotetraose, releasing cellobiose from the non-reducing ends of the chains.</text>
        <dbReference type="EC" id="3.2.1.91"/>
    </reaction>
</comment>
<name>A0ABR3JNM7_9AGAR</name>
<evidence type="ECO:0000256" key="9">
    <source>
        <dbReference type="RuleBase" id="RU361164"/>
    </source>
</evidence>
<keyword evidence="3 10" id="KW-0732">Signal</keyword>
<keyword evidence="5 9" id="KW-0136">Cellulose degradation</keyword>
<evidence type="ECO:0000256" key="10">
    <source>
        <dbReference type="SAM" id="SignalP"/>
    </source>
</evidence>
<evidence type="ECO:0000256" key="6">
    <source>
        <dbReference type="ARBA" id="ARBA00023277"/>
    </source>
</evidence>
<keyword evidence="7 9" id="KW-0326">Glycosidase</keyword>
<accession>A0ABR3JNM7</accession>
<comment type="similarity">
    <text evidence="2 9">Belongs to the glycosyl hydrolase 7 (cellulase C) family.</text>
</comment>
<reference evidence="12" key="1">
    <citation type="submission" date="2024-06" db="EMBL/GenBank/DDBJ databases">
        <title>Multi-omics analyses provide insights into the biosynthesis of the anticancer antibiotic pleurotin in Hohenbuehelia grisea.</title>
        <authorList>
            <person name="Weaver J.A."/>
            <person name="Alberti F."/>
        </authorList>
    </citation>
    <scope>NUCLEOTIDE SEQUENCE [LARGE SCALE GENOMIC DNA]</scope>
    <source>
        <strain evidence="12">T-177</strain>
    </source>
</reference>
<dbReference type="InterPro" id="IPR001722">
    <property type="entry name" value="Glyco_hydro_7"/>
</dbReference>
<dbReference type="EMBL" id="JASNQZ010000006">
    <property type="protein sequence ID" value="KAL0956725.1"/>
    <property type="molecule type" value="Genomic_DNA"/>
</dbReference>
<dbReference type="Gene3D" id="2.70.100.10">
    <property type="entry name" value="Glycoside hydrolase, family 7, domain"/>
    <property type="match status" value="1"/>
</dbReference>
<evidence type="ECO:0000313" key="11">
    <source>
        <dbReference type="EMBL" id="KAL0956725.1"/>
    </source>
</evidence>
<dbReference type="CDD" id="cd07999">
    <property type="entry name" value="GH7_CBH_EG"/>
    <property type="match status" value="1"/>
</dbReference>
<evidence type="ECO:0000256" key="8">
    <source>
        <dbReference type="ARBA" id="ARBA00023326"/>
    </source>
</evidence>
<sequence length="450" mass="47740">MLSFAALYTASLLGAVCGQQAGTLVAENHPPLAVTECAANGCIQTSKAITLDSNWRWLHTTQGFTSCISGNQWDASICSDPVACSTSCALDGADYSSTYGIRTSGNSLTLKYVYSSPFRGSRTFLLDNDSTYKLFNLKNKELAFDVDVSQLPCGLNGALYFAELPADGGISTQVHNKAGAKYGTGYCDSKCPHELKFIAGEANILDWTPSNLDPNSGTGRYGACCAEMDIWEANSISSAYTAHPCSADGLHRCEGSECDGGPTGVCDKDGCDFNPYRLGSKAFFGRGKTIDTNKKFTVLTQFITSNGTAAGDLTEVRRFYVQNGVVRQNSVSSIPGVPASNSLTDSFCSAQKSAFGDTDSFAPKGGLAGIGKAFERGMVLVMSIEDDSDRNMLWLDGTYPPHADPLNPGVVRGECSAGEGIIVEPDDPAPQVKFSNIRYGDLGSTTSVNM</sequence>
<evidence type="ECO:0000256" key="2">
    <source>
        <dbReference type="ARBA" id="ARBA00006044"/>
    </source>
</evidence>
<dbReference type="Pfam" id="PF00840">
    <property type="entry name" value="Glyco_hydro_7"/>
    <property type="match status" value="1"/>
</dbReference>
<evidence type="ECO:0000256" key="3">
    <source>
        <dbReference type="ARBA" id="ARBA00022729"/>
    </source>
</evidence>
<dbReference type="InterPro" id="IPR013320">
    <property type="entry name" value="ConA-like_dom_sf"/>
</dbReference>
<proteinExistence type="inferred from homology"/>
<keyword evidence="12" id="KW-1185">Reference proteome</keyword>
<gene>
    <name evidence="11" type="ORF">HGRIS_002847</name>
</gene>
<feature type="signal peptide" evidence="10">
    <location>
        <begin position="1"/>
        <end position="18"/>
    </location>
</feature>
<keyword evidence="6" id="KW-0119">Carbohydrate metabolism</keyword>
<evidence type="ECO:0000256" key="1">
    <source>
        <dbReference type="ARBA" id="ARBA00001641"/>
    </source>
</evidence>
<dbReference type="InterPro" id="IPR037019">
    <property type="entry name" value="Glyco_hydro_7_sf"/>
</dbReference>
<dbReference type="Proteomes" id="UP001556367">
    <property type="component" value="Unassembled WGS sequence"/>
</dbReference>
<protein>
    <recommendedName>
        <fullName evidence="9">Glucanase</fullName>
        <ecNumber evidence="9">3.2.1.-</ecNumber>
    </recommendedName>
</protein>
<dbReference type="PANTHER" id="PTHR33753:SF2">
    <property type="entry name" value="GLYCOSIDE HYDROLASE FAMILY 7 PROTEIN"/>
    <property type="match status" value="1"/>
</dbReference>
<comment type="caution">
    <text evidence="11">The sequence shown here is derived from an EMBL/GenBank/DDBJ whole genome shotgun (WGS) entry which is preliminary data.</text>
</comment>
<dbReference type="PANTHER" id="PTHR33753">
    <property type="entry name" value="1,4-BETA-D-GLUCAN CELLOBIOHYDROLASE B"/>
    <property type="match status" value="1"/>
</dbReference>
<keyword evidence="4 9" id="KW-0378">Hydrolase</keyword>
<dbReference type="PRINTS" id="PR00734">
    <property type="entry name" value="GLHYDRLASE7"/>
</dbReference>
<dbReference type="SUPFAM" id="SSF49899">
    <property type="entry name" value="Concanavalin A-like lectins/glucanases"/>
    <property type="match status" value="1"/>
</dbReference>
<evidence type="ECO:0000313" key="12">
    <source>
        <dbReference type="Proteomes" id="UP001556367"/>
    </source>
</evidence>